<dbReference type="GeneID" id="113167559"/>
<evidence type="ECO:0000256" key="2">
    <source>
        <dbReference type="ARBA" id="ARBA00022737"/>
    </source>
</evidence>
<reference evidence="4" key="2">
    <citation type="submission" date="2025-08" db="UniProtKB">
        <authorList>
            <consortium name="Ensembl"/>
        </authorList>
    </citation>
    <scope>IDENTIFICATION</scope>
</reference>
<evidence type="ECO:0000313" key="5">
    <source>
        <dbReference type="Proteomes" id="UP000265040"/>
    </source>
</evidence>
<dbReference type="Proteomes" id="UP000265040">
    <property type="component" value="Chromosome 7"/>
</dbReference>
<dbReference type="InterPro" id="IPR001680">
    <property type="entry name" value="WD40_rpt"/>
</dbReference>
<name>A0A3Q1IN25_ANATE</name>
<dbReference type="SMART" id="SM00320">
    <property type="entry name" value="WD40"/>
    <property type="match status" value="3"/>
</dbReference>
<accession>A0A3Q1IN25</accession>
<dbReference type="InterPro" id="IPR001810">
    <property type="entry name" value="F-box_dom"/>
</dbReference>
<dbReference type="InterPro" id="IPR036047">
    <property type="entry name" value="F-box-like_dom_sf"/>
</dbReference>
<organism evidence="4 5">
    <name type="scientific">Anabas testudineus</name>
    <name type="common">Climbing perch</name>
    <name type="synonym">Anthias testudineus</name>
    <dbReference type="NCBI Taxonomy" id="64144"/>
    <lineage>
        <taxon>Eukaryota</taxon>
        <taxon>Metazoa</taxon>
        <taxon>Chordata</taxon>
        <taxon>Craniata</taxon>
        <taxon>Vertebrata</taxon>
        <taxon>Euteleostomi</taxon>
        <taxon>Actinopterygii</taxon>
        <taxon>Neopterygii</taxon>
        <taxon>Teleostei</taxon>
        <taxon>Neoteleostei</taxon>
        <taxon>Acanthomorphata</taxon>
        <taxon>Anabantaria</taxon>
        <taxon>Anabantiformes</taxon>
        <taxon>Anabantoidei</taxon>
        <taxon>Anabantidae</taxon>
        <taxon>Anabas</taxon>
    </lineage>
</organism>
<dbReference type="RefSeq" id="XP_026224069.1">
    <property type="nucleotide sequence ID" value="XM_026368284.1"/>
</dbReference>
<dbReference type="CTD" id="285231"/>
<proteinExistence type="predicted"/>
<dbReference type="InterPro" id="IPR015943">
    <property type="entry name" value="WD40/YVTN_repeat-like_dom_sf"/>
</dbReference>
<reference evidence="4" key="1">
    <citation type="submission" date="2021-04" db="EMBL/GenBank/DDBJ databases">
        <authorList>
            <consortium name="Wellcome Sanger Institute Data Sharing"/>
        </authorList>
    </citation>
    <scope>NUCLEOTIDE SEQUENCE [LARGE SCALE GENOMIC DNA]</scope>
</reference>
<reference evidence="4" key="3">
    <citation type="submission" date="2025-09" db="UniProtKB">
        <authorList>
            <consortium name="Ensembl"/>
        </authorList>
    </citation>
    <scope>IDENTIFICATION</scope>
</reference>
<dbReference type="STRING" id="64144.ENSATEP00000021765"/>
<sequence>MEPPRPHLIGDCLIHIFSFLTEDDLISASSVCKDWHEAVETPWLWRRLSLQRWSFCNLAVLGGEHVNHSWKRYFLRRSHLEMKMTKGQTGGYACKSLRGHTGRVVGLVYLRGNSPQHPDLWSRDATVCSASSDGTVRAWNIQKGELLWCSPVQSPLTGIISDEQRGVVITADSTGLIRTWQGQTGQEVASFSTASPHCTLLQYNINNDWFLTVGTSQGSLCTLADSTLTKKSNIMVCDTFKVNILLVSPDKKWITAGTKDNNDLSPKVIYTESLTYPPEDEDPLCQFLPVAGGQAAVFIPTQPARLAIIHHSEHSNNKALTVFDVSIKKTKYKSEIQVQPVESFPLTVNTWSSHILLEAKGSNCLVVAADQELLVYSLKGALLASFKEHTMSISSLCVDTFRVVTASQDLSLRVLTWKNDRDRGLTLESRYHLLGGSHTMSRGFTHVACDYSSIVASVEGKDGKDVLKAYSFTS</sequence>
<dbReference type="Pfam" id="PF12937">
    <property type="entry name" value="F-box-like"/>
    <property type="match status" value="1"/>
</dbReference>
<dbReference type="GeneTree" id="ENSGT00940000162955"/>
<protein>
    <recommendedName>
        <fullName evidence="3">F-box domain-containing protein</fullName>
    </recommendedName>
</protein>
<dbReference type="InterPro" id="IPR042627">
    <property type="entry name" value="FBXW2"/>
</dbReference>
<evidence type="ECO:0000259" key="3">
    <source>
        <dbReference type="Pfam" id="PF12937"/>
    </source>
</evidence>
<dbReference type="Ensembl" id="ENSATET00000022127.3">
    <property type="protein sequence ID" value="ENSATEP00000021765.1"/>
    <property type="gene ID" value="ENSATEG00000015110.3"/>
</dbReference>
<keyword evidence="2" id="KW-0677">Repeat</keyword>
<dbReference type="PANTHER" id="PTHR44436:SF1">
    <property type="entry name" value="F-BOX_WD REPEAT-CONTAINING PROTEIN 2"/>
    <property type="match status" value="1"/>
</dbReference>
<feature type="domain" description="F-box" evidence="3">
    <location>
        <begin position="12"/>
        <end position="50"/>
    </location>
</feature>
<dbReference type="PANTHER" id="PTHR44436">
    <property type="entry name" value="F-BOX/WD REPEAT-CONTAINING PROTEIN 2"/>
    <property type="match status" value="1"/>
</dbReference>
<dbReference type="SUPFAM" id="SSF101908">
    <property type="entry name" value="Putative isomerase YbhE"/>
    <property type="match status" value="1"/>
</dbReference>
<dbReference type="InParanoid" id="A0A3Q1IN25"/>
<keyword evidence="1" id="KW-0853">WD repeat</keyword>
<dbReference type="Gene3D" id="1.20.1280.50">
    <property type="match status" value="1"/>
</dbReference>
<keyword evidence="5" id="KW-1185">Reference proteome</keyword>
<dbReference type="OrthoDB" id="63265at2759"/>
<dbReference type="SUPFAM" id="SSF81383">
    <property type="entry name" value="F-box domain"/>
    <property type="match status" value="1"/>
</dbReference>
<dbReference type="OMA" id="CSPDQQW"/>
<dbReference type="AlphaFoldDB" id="A0A3Q1IN25"/>
<evidence type="ECO:0000256" key="1">
    <source>
        <dbReference type="ARBA" id="ARBA00022574"/>
    </source>
</evidence>
<evidence type="ECO:0000313" key="4">
    <source>
        <dbReference type="Ensembl" id="ENSATEP00000021765.1"/>
    </source>
</evidence>
<dbReference type="Gene3D" id="2.130.10.10">
    <property type="entry name" value="YVTN repeat-like/Quinoprotein amine dehydrogenase"/>
    <property type="match status" value="2"/>
</dbReference>